<keyword evidence="2" id="KW-1185">Reference proteome</keyword>
<dbReference type="AlphaFoldDB" id="A0A1V9YPR2"/>
<organism evidence="1 2">
    <name type="scientific">Achlya hypogyna</name>
    <name type="common">Oomycete</name>
    <name type="synonym">Protoachlya hypogyna</name>
    <dbReference type="NCBI Taxonomy" id="1202772"/>
    <lineage>
        <taxon>Eukaryota</taxon>
        <taxon>Sar</taxon>
        <taxon>Stramenopiles</taxon>
        <taxon>Oomycota</taxon>
        <taxon>Saprolegniomycetes</taxon>
        <taxon>Saprolegniales</taxon>
        <taxon>Achlyaceae</taxon>
        <taxon>Achlya</taxon>
    </lineage>
</organism>
<accession>A0A1V9YPR2</accession>
<evidence type="ECO:0000313" key="1">
    <source>
        <dbReference type="EMBL" id="OQR87689.1"/>
    </source>
</evidence>
<reference evidence="1 2" key="1">
    <citation type="journal article" date="2014" name="Genome Biol. Evol.">
        <title>The secreted proteins of Achlya hypogyna and Thraustotheca clavata identify the ancestral oomycete secretome and reveal gene acquisitions by horizontal gene transfer.</title>
        <authorList>
            <person name="Misner I."/>
            <person name="Blouin N."/>
            <person name="Leonard G."/>
            <person name="Richards T.A."/>
            <person name="Lane C.E."/>
        </authorList>
    </citation>
    <scope>NUCLEOTIDE SEQUENCE [LARGE SCALE GENOMIC DNA]</scope>
    <source>
        <strain evidence="1 2">ATCC 48635</strain>
    </source>
</reference>
<sequence length="586" mass="65439">MPRPATLELEDKSYGLRGLPVLVPGHGTALAVAFVSPKPLTQHSYADFFDIALIAAEKNGRYRLVPGMTRVRHTYEYNAEVDEMERQGSRLEMAFSPTDPTALFAWTWDAPTLYRLRVNAAGVDLVTQRALDFRPVLKANFGMNMYFAKNGSSVNLVSTCPWDHYMIDPDSLRLLQRTPTCPYPDAHVAFVGYSQASLLQLDAAGTVGKLESYAPYLTLQTVAGDSLQVSMDKTQLAIVPFTTSQGRFALSVTVAHNQRRYHGIFRDIWSLVDLGASFLQPWAPPPVQYPRNADGDFDDTPHLHPLGVVPTVTYALSLDVTSPPWVDVTPPFSAVYLRMSTLRIEGVSYILEAARPHIALIRDARTLAIHRVLQYATYEELDWLRTLSLADALDWSSPFLLPKTSLQLAAPVVHKAIVRGILPTDDMVFDAAEFCYADDILCASDLGRLGPHAFAMVLSKGYLAMTDLVTVLNVLPSLRREVLTTIDRAWFRGRYLDFVELTYLYQEPDAVALCEEKAASVLLFLASVRDEEAFELLAASSYFKLRGERKDRVLAVDYLEMLPPRARTLHGKNGEEFTWVPAAMEP</sequence>
<evidence type="ECO:0000313" key="2">
    <source>
        <dbReference type="Proteomes" id="UP000243579"/>
    </source>
</evidence>
<dbReference type="EMBL" id="JNBR01001427">
    <property type="protein sequence ID" value="OQR87689.1"/>
    <property type="molecule type" value="Genomic_DNA"/>
</dbReference>
<dbReference type="Proteomes" id="UP000243579">
    <property type="component" value="Unassembled WGS sequence"/>
</dbReference>
<protein>
    <submittedName>
        <fullName evidence="1">Uncharacterized protein</fullName>
    </submittedName>
</protein>
<dbReference type="OrthoDB" id="73042at2759"/>
<gene>
    <name evidence="1" type="ORF">ACHHYP_08169</name>
</gene>
<comment type="caution">
    <text evidence="1">The sequence shown here is derived from an EMBL/GenBank/DDBJ whole genome shotgun (WGS) entry which is preliminary data.</text>
</comment>
<proteinExistence type="predicted"/>
<name>A0A1V9YPR2_ACHHY</name>